<dbReference type="Pfam" id="PF03739">
    <property type="entry name" value="LptF_LptG"/>
    <property type="match status" value="1"/>
</dbReference>
<comment type="caution">
    <text evidence="7">The sequence shown here is derived from an EMBL/GenBank/DDBJ whole genome shotgun (WGS) entry which is preliminary data.</text>
</comment>
<dbReference type="NCBIfam" id="TIGR04408">
    <property type="entry name" value="LptG_lptG"/>
    <property type="match status" value="1"/>
</dbReference>
<feature type="transmembrane region" description="Helical" evidence="6">
    <location>
        <begin position="337"/>
        <end position="360"/>
    </location>
</feature>
<dbReference type="AlphaFoldDB" id="A0A7W6P002"/>
<dbReference type="GO" id="GO:0043190">
    <property type="term" value="C:ATP-binding cassette (ABC) transporter complex"/>
    <property type="evidence" value="ECO:0007669"/>
    <property type="project" value="InterPro"/>
</dbReference>
<comment type="subcellular location">
    <subcellularLocation>
        <location evidence="1">Cell membrane</location>
        <topology evidence="1">Multi-pass membrane protein</topology>
    </subcellularLocation>
</comment>
<dbReference type="InterPro" id="IPR030923">
    <property type="entry name" value="LptG"/>
</dbReference>
<evidence type="ECO:0000313" key="8">
    <source>
        <dbReference type="Proteomes" id="UP000557392"/>
    </source>
</evidence>
<dbReference type="InterPro" id="IPR005495">
    <property type="entry name" value="LptG/LptF_permease"/>
</dbReference>
<evidence type="ECO:0000256" key="6">
    <source>
        <dbReference type="SAM" id="Phobius"/>
    </source>
</evidence>
<evidence type="ECO:0000313" key="7">
    <source>
        <dbReference type="EMBL" id="MBB4101199.1"/>
    </source>
</evidence>
<evidence type="ECO:0000256" key="2">
    <source>
        <dbReference type="ARBA" id="ARBA00022475"/>
    </source>
</evidence>
<evidence type="ECO:0000256" key="1">
    <source>
        <dbReference type="ARBA" id="ARBA00004651"/>
    </source>
</evidence>
<dbReference type="PANTHER" id="PTHR33529:SF2">
    <property type="entry name" value="LIPOPOLYSACCHARIDE EXPORT SYSTEM PERMEASE PROTEIN LPTG"/>
    <property type="match status" value="1"/>
</dbReference>
<organism evidence="7 8">
    <name type="scientific">Sphingomonas kyeonggiensis</name>
    <dbReference type="NCBI Taxonomy" id="1268553"/>
    <lineage>
        <taxon>Bacteria</taxon>
        <taxon>Pseudomonadati</taxon>
        <taxon>Pseudomonadota</taxon>
        <taxon>Alphaproteobacteria</taxon>
        <taxon>Sphingomonadales</taxon>
        <taxon>Sphingomonadaceae</taxon>
        <taxon>Sphingomonas</taxon>
    </lineage>
</organism>
<dbReference type="EMBL" id="JACIEH010000005">
    <property type="protein sequence ID" value="MBB4101199.1"/>
    <property type="molecule type" value="Genomic_DNA"/>
</dbReference>
<accession>A0A7W6P002</accession>
<dbReference type="Proteomes" id="UP000557392">
    <property type="component" value="Unassembled WGS sequence"/>
</dbReference>
<evidence type="ECO:0000256" key="5">
    <source>
        <dbReference type="ARBA" id="ARBA00023136"/>
    </source>
</evidence>
<protein>
    <submittedName>
        <fullName evidence="7">Lipopolysaccharide export system permease protein</fullName>
    </submittedName>
</protein>
<sequence length="364" mass="39520">MMSSFFPSKTMSLYMARMFLTRTFAILGALVLILQSLDLLTESSTILAHAGNGDAEIWRYVSLRVPQIASTFLPYSVLLGSILTLSQLNQNSEVIAMKASGLSAHQVLAPLLLTGVIVALLSFGFNERIVTRATSTLEQWKKVSYAPLPIDSGDRSNVWVKGDNNLIQVQQVRGRGDAAQLFGITVYERRNRSLVSILTAPHGVRDGNGWRVDNAERFTVATGQKTKVGTTVIGHDLRPDQFTLAHVDADSMDFFTLNDAIGDLKVAGRQTDALEGALWHKLSGPLSAILMPLLGAVAGFGLARSGKLFVRAVIGMALGFLYFVADNFALAMGNLGAYPPFLAAWAPFLLFLMIGEAVLLRTEE</sequence>
<feature type="transmembrane region" description="Helical" evidence="6">
    <location>
        <begin position="107"/>
        <end position="125"/>
    </location>
</feature>
<name>A0A7W6P002_9SPHN</name>
<dbReference type="PANTHER" id="PTHR33529">
    <property type="entry name" value="SLR0882 PROTEIN-RELATED"/>
    <property type="match status" value="1"/>
</dbReference>
<gene>
    <name evidence="7" type="ORF">GGR46_004789</name>
</gene>
<keyword evidence="5 6" id="KW-0472">Membrane</keyword>
<evidence type="ECO:0000256" key="4">
    <source>
        <dbReference type="ARBA" id="ARBA00022989"/>
    </source>
</evidence>
<feature type="transmembrane region" description="Helical" evidence="6">
    <location>
        <begin position="308"/>
        <end position="325"/>
    </location>
</feature>
<evidence type="ECO:0000256" key="3">
    <source>
        <dbReference type="ARBA" id="ARBA00022692"/>
    </source>
</evidence>
<keyword evidence="2" id="KW-1003">Cell membrane</keyword>
<reference evidence="7 8" key="1">
    <citation type="submission" date="2020-08" db="EMBL/GenBank/DDBJ databases">
        <title>Genomic Encyclopedia of Type Strains, Phase IV (KMG-IV): sequencing the most valuable type-strain genomes for metagenomic binning, comparative biology and taxonomic classification.</title>
        <authorList>
            <person name="Goeker M."/>
        </authorList>
    </citation>
    <scope>NUCLEOTIDE SEQUENCE [LARGE SCALE GENOMIC DNA]</scope>
    <source>
        <strain evidence="7 8">DSM 101806</strain>
    </source>
</reference>
<keyword evidence="4 6" id="KW-1133">Transmembrane helix</keyword>
<keyword evidence="8" id="KW-1185">Reference proteome</keyword>
<dbReference type="GO" id="GO:0055085">
    <property type="term" value="P:transmembrane transport"/>
    <property type="evidence" value="ECO:0007669"/>
    <property type="project" value="InterPro"/>
</dbReference>
<proteinExistence type="predicted"/>
<keyword evidence="3 6" id="KW-0812">Transmembrane</keyword>
<dbReference type="GO" id="GO:0015920">
    <property type="term" value="P:lipopolysaccharide transport"/>
    <property type="evidence" value="ECO:0007669"/>
    <property type="project" value="TreeGrafter"/>
</dbReference>